<protein>
    <submittedName>
        <fullName evidence="2">Uncharacterized protein</fullName>
    </submittedName>
</protein>
<dbReference type="Proteomes" id="UP001364617">
    <property type="component" value="Unassembled WGS sequence"/>
</dbReference>
<gene>
    <name evidence="2" type="ORF">R3I93_015049</name>
</gene>
<evidence type="ECO:0000256" key="1">
    <source>
        <dbReference type="SAM" id="MobiDB-lite"/>
    </source>
</evidence>
<name>A0AAN9H0R9_9TELE</name>
<feature type="region of interest" description="Disordered" evidence="1">
    <location>
        <begin position="1"/>
        <end position="41"/>
    </location>
</feature>
<proteinExistence type="predicted"/>
<evidence type="ECO:0000313" key="2">
    <source>
        <dbReference type="EMBL" id="KAK7144074.1"/>
    </source>
</evidence>
<dbReference type="EMBL" id="JAYKXH010000015">
    <property type="protein sequence ID" value="KAK7144074.1"/>
    <property type="molecule type" value="Genomic_DNA"/>
</dbReference>
<reference evidence="2 3" key="1">
    <citation type="submission" date="2024-02" db="EMBL/GenBank/DDBJ databases">
        <title>Chromosome-level genome assembly of the Eurasian Minnow (Phoxinus phoxinus).</title>
        <authorList>
            <person name="Oriowo T.O."/>
            <person name="Martin S."/>
            <person name="Stange M."/>
            <person name="Chrysostomakis Y."/>
            <person name="Brown T."/>
            <person name="Winkler S."/>
            <person name="Kukowka S."/>
            <person name="Myers E.W."/>
            <person name="Bohne A."/>
        </authorList>
    </citation>
    <scope>NUCLEOTIDE SEQUENCE [LARGE SCALE GENOMIC DNA]</scope>
    <source>
        <strain evidence="2">ZFMK-TIS-60720</strain>
        <tissue evidence="2">Whole Organism</tissue>
    </source>
</reference>
<sequence length="338" mass="37025">MIVKKSSRVKSSGRNVTPLRAAPSCSNFQTHGSKRSRGRQLSGLQGYGCNKDSCRAVPAGVRCVTGGCRTDHGEGTSSARVSEDLSHDSTSLSLPSGVSSFLLECLDVDSPTSDDTLSSIEEFRKADNYECLVFPDRSPPLLSDDGSGWRVEEALMTGVKNSTLLDLSHAQDLALQPTPNLSSIIELSLDPEEGEEELFPLPAVSLSPVRVSSQTPVSDMASVAELRTAQETTPVNTRPVAPYPAVRKCFAEKRKLLKCRKVTFSDIVSVRNVSSHKRVQVELRDQRENRDHPDGSVSSDNPVRFFDFADAREREAFFHRLKQTHSFTFPAKPILSSS</sequence>
<evidence type="ECO:0000313" key="3">
    <source>
        <dbReference type="Proteomes" id="UP001364617"/>
    </source>
</evidence>
<organism evidence="2 3">
    <name type="scientific">Phoxinus phoxinus</name>
    <name type="common">Eurasian minnow</name>
    <dbReference type="NCBI Taxonomy" id="58324"/>
    <lineage>
        <taxon>Eukaryota</taxon>
        <taxon>Metazoa</taxon>
        <taxon>Chordata</taxon>
        <taxon>Craniata</taxon>
        <taxon>Vertebrata</taxon>
        <taxon>Euteleostomi</taxon>
        <taxon>Actinopterygii</taxon>
        <taxon>Neopterygii</taxon>
        <taxon>Teleostei</taxon>
        <taxon>Ostariophysi</taxon>
        <taxon>Cypriniformes</taxon>
        <taxon>Leuciscidae</taxon>
        <taxon>Phoxininae</taxon>
        <taxon>Phoxinus</taxon>
    </lineage>
</organism>
<dbReference type="AlphaFoldDB" id="A0AAN9H0R9"/>
<accession>A0AAN9H0R9</accession>
<comment type="caution">
    <text evidence="2">The sequence shown here is derived from an EMBL/GenBank/DDBJ whole genome shotgun (WGS) entry which is preliminary data.</text>
</comment>
<keyword evidence="3" id="KW-1185">Reference proteome</keyword>